<proteinExistence type="predicted"/>
<name>A0ABU1X5U1_SPHXE</name>
<keyword evidence="1" id="KW-1133">Transmembrane helix</keyword>
<dbReference type="InterPro" id="IPR046513">
    <property type="entry name" value="DUF6691"/>
</dbReference>
<dbReference type="Pfam" id="PF20398">
    <property type="entry name" value="DUF6691"/>
    <property type="match status" value="1"/>
</dbReference>
<gene>
    <name evidence="2" type="ORF">J2W40_003794</name>
</gene>
<dbReference type="Proteomes" id="UP001267638">
    <property type="component" value="Unassembled WGS sequence"/>
</dbReference>
<organism evidence="2 3">
    <name type="scientific">Sphingobium xenophagum</name>
    <dbReference type="NCBI Taxonomy" id="121428"/>
    <lineage>
        <taxon>Bacteria</taxon>
        <taxon>Pseudomonadati</taxon>
        <taxon>Pseudomonadota</taxon>
        <taxon>Alphaproteobacteria</taxon>
        <taxon>Sphingomonadales</taxon>
        <taxon>Sphingomonadaceae</taxon>
        <taxon>Sphingobium</taxon>
    </lineage>
</organism>
<comment type="caution">
    <text evidence="2">The sequence shown here is derived from an EMBL/GenBank/DDBJ whole genome shotgun (WGS) entry which is preliminary data.</text>
</comment>
<feature type="transmembrane region" description="Helical" evidence="1">
    <location>
        <begin position="106"/>
        <end position="129"/>
    </location>
</feature>
<sequence length="136" mass="14169">MRIILALLSGSLFGAGLALSGMADPMRVRAFLNLLGPWDPTLAFVMGGAMIPMALAWLVQKRTDRPFADQQFNLPETRGIDGKLALGAILFGIGWGIGGLCPGPALASLALAPVAVAPFVLAMLGGMALHRVTSRT</sequence>
<evidence type="ECO:0000313" key="3">
    <source>
        <dbReference type="Proteomes" id="UP001267638"/>
    </source>
</evidence>
<feature type="transmembrane region" description="Helical" evidence="1">
    <location>
        <begin position="42"/>
        <end position="59"/>
    </location>
</feature>
<keyword evidence="1" id="KW-0472">Membrane</keyword>
<reference evidence="2 3" key="1">
    <citation type="submission" date="2023-07" db="EMBL/GenBank/DDBJ databases">
        <title>Sorghum-associated microbial communities from plants grown in Nebraska, USA.</title>
        <authorList>
            <person name="Schachtman D."/>
        </authorList>
    </citation>
    <scope>NUCLEOTIDE SEQUENCE [LARGE SCALE GENOMIC DNA]</scope>
    <source>
        <strain evidence="2 3">4256</strain>
    </source>
</reference>
<keyword evidence="3" id="KW-1185">Reference proteome</keyword>
<evidence type="ECO:0000256" key="1">
    <source>
        <dbReference type="SAM" id="Phobius"/>
    </source>
</evidence>
<feature type="transmembrane region" description="Helical" evidence="1">
    <location>
        <begin position="80"/>
        <end position="100"/>
    </location>
</feature>
<keyword evidence="1" id="KW-0812">Transmembrane</keyword>
<accession>A0ABU1X5U1</accession>
<protein>
    <submittedName>
        <fullName evidence="2">Membrane protein YedE/YeeE</fullName>
    </submittedName>
</protein>
<evidence type="ECO:0000313" key="2">
    <source>
        <dbReference type="EMBL" id="MDR7156948.1"/>
    </source>
</evidence>
<dbReference type="RefSeq" id="WP_310227486.1">
    <property type="nucleotide sequence ID" value="NZ_JAVDWV010000024.1"/>
</dbReference>
<dbReference type="EMBL" id="JAVDWV010000024">
    <property type="protein sequence ID" value="MDR7156948.1"/>
    <property type="molecule type" value="Genomic_DNA"/>
</dbReference>